<dbReference type="GO" id="GO:0000287">
    <property type="term" value="F:magnesium ion binding"/>
    <property type="evidence" value="ECO:0007669"/>
    <property type="project" value="InterPro"/>
</dbReference>
<dbReference type="GO" id="GO:0009307">
    <property type="term" value="P:DNA restriction-modification system"/>
    <property type="evidence" value="ECO:0007669"/>
    <property type="project" value="InterPro"/>
</dbReference>
<dbReference type="Gene3D" id="3.40.580.10">
    <property type="entry name" value="Eco RI Endonuclease, subunit A"/>
    <property type="match status" value="1"/>
</dbReference>
<dbReference type="GO" id="GO:0003677">
    <property type="term" value="F:DNA binding"/>
    <property type="evidence" value="ECO:0007669"/>
    <property type="project" value="InterPro"/>
</dbReference>
<evidence type="ECO:0000259" key="1">
    <source>
        <dbReference type="Pfam" id="PF26607"/>
    </source>
</evidence>
<evidence type="ECO:0000313" key="2">
    <source>
        <dbReference type="EMBL" id="CCI36867.1"/>
    </source>
</evidence>
<dbReference type="RefSeq" id="WP_004268935.1">
    <property type="nucleotide sequence ID" value="NZ_HE974183.1"/>
</dbReference>
<dbReference type="Pfam" id="PF02963">
    <property type="entry name" value="EcoRI"/>
    <property type="match status" value="1"/>
</dbReference>
<protein>
    <submittedName>
        <fullName evidence="2">Type-2 restriction enzyme EcoRI (Modular protein)</fullName>
        <ecNumber evidence="2">3.1.21.4</ecNumber>
    </submittedName>
</protein>
<dbReference type="GO" id="GO:0009036">
    <property type="term" value="F:type II site-specific deoxyribonuclease activity"/>
    <property type="evidence" value="ECO:0007669"/>
    <property type="project" value="UniProtKB-EC"/>
</dbReference>
<gene>
    <name evidence="2" type="ORF">MICAK_2770011</name>
</gene>
<dbReference type="EMBL" id="CAIQ01000198">
    <property type="protein sequence ID" value="CCI36867.1"/>
    <property type="molecule type" value="Genomic_DNA"/>
</dbReference>
<dbReference type="EC" id="3.1.21.4" evidence="2"/>
<keyword evidence="2" id="KW-0378">Hydrolase</keyword>
<reference evidence="2 3" key="1">
    <citation type="submission" date="2012-04" db="EMBL/GenBank/DDBJ databases">
        <authorList>
            <person name="Genoscope - CEA"/>
        </authorList>
    </citation>
    <scope>NUCLEOTIDE SEQUENCE [LARGE SCALE GENOMIC DNA]</scope>
    <source>
        <strain evidence="2 3">9701</strain>
    </source>
</reference>
<dbReference type="InterPro" id="IPR004221">
    <property type="entry name" value="Restrct_endonuc_II_EcoRI"/>
</dbReference>
<dbReference type="AlphaFoldDB" id="I4IRE3"/>
<comment type="caution">
    <text evidence="2">The sequence shown here is derived from an EMBL/GenBank/DDBJ whole genome shotgun (WGS) entry which is preliminary data.</text>
</comment>
<dbReference type="InterPro" id="IPR011335">
    <property type="entry name" value="Restrct_endonuc-II-like"/>
</dbReference>
<proteinExistence type="predicted"/>
<accession>I4IRE3</accession>
<evidence type="ECO:0000313" key="3">
    <source>
        <dbReference type="Proteomes" id="UP000004047"/>
    </source>
</evidence>
<organism evidence="2 3">
    <name type="scientific">Microcystis aeruginosa PCC 9701</name>
    <dbReference type="NCBI Taxonomy" id="721123"/>
    <lineage>
        <taxon>Bacteria</taxon>
        <taxon>Bacillati</taxon>
        <taxon>Cyanobacteriota</taxon>
        <taxon>Cyanophyceae</taxon>
        <taxon>Oscillatoriophycideae</taxon>
        <taxon>Chroococcales</taxon>
        <taxon>Microcystaceae</taxon>
        <taxon>Microcystis</taxon>
    </lineage>
</organism>
<dbReference type="HOGENOM" id="CLU_565973_0_0_3"/>
<feature type="domain" description="PLL-like beta propeller" evidence="1">
    <location>
        <begin position="284"/>
        <end position="479"/>
    </location>
</feature>
<dbReference type="Pfam" id="PF26607">
    <property type="entry name" value="DUF8189"/>
    <property type="match status" value="1"/>
</dbReference>
<name>I4IRE3_MICAE</name>
<sequence>MTKKNQSKRLTNQHKESKGVVGIFGDEAKSHDITVRKISLFVIEQLEKEFPQLSFQYKMSIKKEEINEALKKIDPELGQTLFVSNSSIIPDGGIIEVKDDNGNWRIVLVSEAKHQGKDIENIKAGKLVGAKNDQDLMAAGNAIERSHKNISEIANLMLSESHFPYVLFLEGSNFLTETISIKKPDGRVVTLEYNSGTLNRLDRLTSANYGMPINTNLCKNKFVKHKDKTIMLQAASIYTQGNGEKWDVKKMFDIMLEISKTSLKVLGSEIFNQITSGVSPETTNVSAVSSLPGAASLFVVGLDGRIWSKFYDPRIADAKWSDWFPLGDNTFPPTSVVTAISGVPGGVTLFVVGYDRKVWSQYYDPRVENPAWSGWFELGGGVSPETTNVSAVSSLPGAASLFVVGLDGRIWSKFYDPRIADAKWSDWFPLGDNTFPPTSVVTAISGVPGGVTLFVVGHDRKVWSQYYDPRVENPAWSGWFPL</sequence>
<dbReference type="InterPro" id="IPR058502">
    <property type="entry name" value="PLL-like_beta-prop"/>
</dbReference>
<dbReference type="CDD" id="cd00943">
    <property type="entry name" value="EcoRI-like"/>
    <property type="match status" value="1"/>
</dbReference>
<dbReference type="InterPro" id="IPR011336">
    <property type="entry name" value="Restrct_endonuc_II_EcoRI/MunI"/>
</dbReference>
<dbReference type="SUPFAM" id="SSF89372">
    <property type="entry name" value="Fucose-specific lectin"/>
    <property type="match status" value="1"/>
</dbReference>
<dbReference type="SUPFAM" id="SSF52980">
    <property type="entry name" value="Restriction endonuclease-like"/>
    <property type="match status" value="1"/>
</dbReference>
<dbReference type="Proteomes" id="UP000004047">
    <property type="component" value="Unassembled WGS sequence"/>
</dbReference>